<reference evidence="1" key="1">
    <citation type="submission" date="2015-10" db="EMBL/GenBank/DDBJ databases">
        <authorList>
            <person name="Gilbert D.G."/>
        </authorList>
    </citation>
    <scope>NUCLEOTIDE SEQUENCE</scope>
</reference>
<dbReference type="AlphaFoldDB" id="A0A160TKD1"/>
<gene>
    <name evidence="1" type="ORF">MGWOODY_Smn194</name>
</gene>
<name>A0A160TKD1_9ZZZZ</name>
<protein>
    <submittedName>
        <fullName evidence="1">Uncharacterized protein</fullName>
    </submittedName>
</protein>
<sequence>MSRCLFVANQDVLDPLAAEQRVIDRQDGTARVAEHDFHAEIAQRLDQDIGSAFLGHRFFPTFATLMRRNIASRRASLVIDNLFVKRIERI</sequence>
<proteinExistence type="predicted"/>
<dbReference type="EMBL" id="CZQE01000181">
    <property type="protein sequence ID" value="CUS44798.1"/>
    <property type="molecule type" value="Genomic_DNA"/>
</dbReference>
<evidence type="ECO:0000313" key="1">
    <source>
        <dbReference type="EMBL" id="CUS44798.1"/>
    </source>
</evidence>
<organism evidence="1">
    <name type="scientific">hydrothermal vent metagenome</name>
    <dbReference type="NCBI Taxonomy" id="652676"/>
    <lineage>
        <taxon>unclassified sequences</taxon>
        <taxon>metagenomes</taxon>
        <taxon>ecological metagenomes</taxon>
    </lineage>
</organism>
<accession>A0A160TKD1</accession>